<name>A0AAD9GNJ9_9STRA</name>
<proteinExistence type="predicted"/>
<sequence>MTLILVPTSLISCIRVDNVVNSLVRHEQERIQTLHTGQGGWELFQTLQKHHSVVLDADTRVENALRDRLQSATQHWQETQKLLQLQLCVQ</sequence>
<gene>
    <name evidence="1" type="ORF">P3T76_006821</name>
</gene>
<comment type="caution">
    <text evidence="1">The sequence shown here is derived from an EMBL/GenBank/DDBJ whole genome shotgun (WGS) entry which is preliminary data.</text>
</comment>
<protein>
    <submittedName>
        <fullName evidence="1">Uncharacterized protein</fullName>
    </submittedName>
</protein>
<dbReference type="Proteomes" id="UP001259832">
    <property type="component" value="Unassembled WGS sequence"/>
</dbReference>
<evidence type="ECO:0000313" key="1">
    <source>
        <dbReference type="EMBL" id="KAK1941757.1"/>
    </source>
</evidence>
<organism evidence="1 2">
    <name type="scientific">Phytophthora citrophthora</name>
    <dbReference type="NCBI Taxonomy" id="4793"/>
    <lineage>
        <taxon>Eukaryota</taxon>
        <taxon>Sar</taxon>
        <taxon>Stramenopiles</taxon>
        <taxon>Oomycota</taxon>
        <taxon>Peronosporomycetes</taxon>
        <taxon>Peronosporales</taxon>
        <taxon>Peronosporaceae</taxon>
        <taxon>Phytophthora</taxon>
    </lineage>
</organism>
<keyword evidence="2" id="KW-1185">Reference proteome</keyword>
<dbReference type="AlphaFoldDB" id="A0AAD9GNJ9"/>
<accession>A0AAD9GNJ9</accession>
<reference evidence="1" key="1">
    <citation type="submission" date="2023-08" db="EMBL/GenBank/DDBJ databases">
        <title>Reference Genome Resource for the Citrus Pathogen Phytophthora citrophthora.</title>
        <authorList>
            <person name="Moller H."/>
            <person name="Coetzee B."/>
            <person name="Rose L.J."/>
            <person name="Van Niekerk J.M."/>
        </authorList>
    </citation>
    <scope>NUCLEOTIDE SEQUENCE</scope>
    <source>
        <strain evidence="1">STE-U-9442</strain>
    </source>
</reference>
<evidence type="ECO:0000313" key="2">
    <source>
        <dbReference type="Proteomes" id="UP001259832"/>
    </source>
</evidence>
<dbReference type="EMBL" id="JASMQC010000011">
    <property type="protein sequence ID" value="KAK1941757.1"/>
    <property type="molecule type" value="Genomic_DNA"/>
</dbReference>